<evidence type="ECO:0000313" key="1">
    <source>
        <dbReference type="EMBL" id="KAK9002618.1"/>
    </source>
</evidence>
<reference evidence="1 2" key="1">
    <citation type="journal article" date="2024" name="G3 (Bethesda)">
        <title>Genome assembly of Hibiscus sabdariffa L. provides insights into metabolisms of medicinal natural products.</title>
        <authorList>
            <person name="Kim T."/>
        </authorList>
    </citation>
    <scope>NUCLEOTIDE SEQUENCE [LARGE SCALE GENOMIC DNA]</scope>
    <source>
        <strain evidence="1">TK-2024</strain>
        <tissue evidence="1">Old leaves</tissue>
    </source>
</reference>
<accession>A0ABR2QPM1</accession>
<protein>
    <submittedName>
        <fullName evidence="1">Uncharacterized protein</fullName>
    </submittedName>
</protein>
<gene>
    <name evidence="1" type="ORF">V6N11_025288</name>
</gene>
<evidence type="ECO:0000313" key="2">
    <source>
        <dbReference type="Proteomes" id="UP001396334"/>
    </source>
</evidence>
<dbReference type="EMBL" id="JBBPBN010000035">
    <property type="protein sequence ID" value="KAK9002618.1"/>
    <property type="molecule type" value="Genomic_DNA"/>
</dbReference>
<proteinExistence type="predicted"/>
<keyword evidence="2" id="KW-1185">Reference proteome</keyword>
<name>A0ABR2QPM1_9ROSI</name>
<organism evidence="1 2">
    <name type="scientific">Hibiscus sabdariffa</name>
    <name type="common">roselle</name>
    <dbReference type="NCBI Taxonomy" id="183260"/>
    <lineage>
        <taxon>Eukaryota</taxon>
        <taxon>Viridiplantae</taxon>
        <taxon>Streptophyta</taxon>
        <taxon>Embryophyta</taxon>
        <taxon>Tracheophyta</taxon>
        <taxon>Spermatophyta</taxon>
        <taxon>Magnoliopsida</taxon>
        <taxon>eudicotyledons</taxon>
        <taxon>Gunneridae</taxon>
        <taxon>Pentapetalae</taxon>
        <taxon>rosids</taxon>
        <taxon>malvids</taxon>
        <taxon>Malvales</taxon>
        <taxon>Malvaceae</taxon>
        <taxon>Malvoideae</taxon>
        <taxon>Hibiscus</taxon>
    </lineage>
</organism>
<comment type="caution">
    <text evidence="1">The sequence shown here is derived from an EMBL/GenBank/DDBJ whole genome shotgun (WGS) entry which is preliminary data.</text>
</comment>
<dbReference type="Proteomes" id="UP001396334">
    <property type="component" value="Unassembled WGS sequence"/>
</dbReference>
<sequence>MKPSFDVDGDAPPQMNWRSLFASEEDQSLHFFPPHFGSLQRLIKQIWGRCGEIAIHPTIVAPPPSAVDIASCSHVFASNVNEVVAIGTSLPIEVVGCESGLIDVVSIDLVVGIVDGNVEFGSIDIVSTELAAGNVVAGNVSNVLVNVELVVGAVEAYIALSVDVSYVMPDQSIHALPVASTKGQSLHTYDQIVEEDVGFFTKLLGVSNPNVSGCSVELLQDRLCSSFSDEACNAFQSEISREEIKIALFEQKSDKVPGADGFSA</sequence>